<dbReference type="EMBL" id="JAAZNV010000006">
    <property type="protein sequence ID" value="NMB91450.1"/>
    <property type="molecule type" value="Genomic_DNA"/>
</dbReference>
<dbReference type="GO" id="GO:0005737">
    <property type="term" value="C:cytoplasm"/>
    <property type="evidence" value="ECO:0007669"/>
    <property type="project" value="UniProtKB-SubCell"/>
</dbReference>
<feature type="binding site" evidence="5">
    <location>
        <position position="119"/>
    </location>
    <ligand>
        <name>ATP</name>
        <dbReference type="ChEBI" id="CHEBI:30616"/>
    </ligand>
</feature>
<keyword evidence="2 5" id="KW-0545">Nucleotide biosynthesis</keyword>
<dbReference type="GO" id="GO:0044209">
    <property type="term" value="P:AMP salvage"/>
    <property type="evidence" value="ECO:0007669"/>
    <property type="project" value="UniProtKB-UniRule"/>
</dbReference>
<dbReference type="Proteomes" id="UP000590542">
    <property type="component" value="Unassembled WGS sequence"/>
</dbReference>
<evidence type="ECO:0000256" key="1">
    <source>
        <dbReference type="ARBA" id="ARBA00022679"/>
    </source>
</evidence>
<feature type="binding site" evidence="5">
    <location>
        <position position="142"/>
    </location>
    <ligand>
        <name>Zn(2+)</name>
        <dbReference type="ChEBI" id="CHEBI:29105"/>
        <note>structural</note>
    </ligand>
</feature>
<gene>
    <name evidence="5" type="primary">adk</name>
    <name evidence="9" type="ORF">GYA37_01220</name>
</gene>
<dbReference type="PRINTS" id="PR00094">
    <property type="entry name" value="ADENYLTKNASE"/>
</dbReference>
<feature type="binding site" evidence="5">
    <location>
        <position position="36"/>
    </location>
    <ligand>
        <name>AMP</name>
        <dbReference type="ChEBI" id="CHEBI:456215"/>
    </ligand>
</feature>
<dbReference type="InterPro" id="IPR036193">
    <property type="entry name" value="ADK_active_lid_dom_sf"/>
</dbReference>
<evidence type="ECO:0000313" key="10">
    <source>
        <dbReference type="Proteomes" id="UP000590542"/>
    </source>
</evidence>
<evidence type="ECO:0000256" key="3">
    <source>
        <dbReference type="ARBA" id="ARBA00022741"/>
    </source>
</evidence>
<evidence type="ECO:0000256" key="6">
    <source>
        <dbReference type="RuleBase" id="RU003330"/>
    </source>
</evidence>
<dbReference type="InterPro" id="IPR007862">
    <property type="entry name" value="Adenylate_kinase_lid-dom"/>
</dbReference>
<comment type="function">
    <text evidence="5">Catalyzes the reversible transfer of the terminal phosphate group between ATP and AMP. Plays an important role in cellular energy homeostasis and in adenine nucleotide metabolism.</text>
</comment>
<comment type="subunit">
    <text evidence="5 7">Monomer.</text>
</comment>
<evidence type="ECO:0000256" key="4">
    <source>
        <dbReference type="ARBA" id="ARBA00022777"/>
    </source>
</evidence>
<feature type="binding site" evidence="5">
    <location>
        <begin position="56"/>
        <end position="58"/>
    </location>
    <ligand>
        <name>AMP</name>
        <dbReference type="ChEBI" id="CHEBI:456215"/>
    </ligand>
</feature>
<organism evidence="9 10">
    <name type="scientific">candidate division WWE3 bacterium</name>
    <dbReference type="NCBI Taxonomy" id="2053526"/>
    <lineage>
        <taxon>Bacteria</taxon>
        <taxon>Katanobacteria</taxon>
    </lineage>
</organism>
<dbReference type="GO" id="GO:0005524">
    <property type="term" value="F:ATP binding"/>
    <property type="evidence" value="ECO:0007669"/>
    <property type="project" value="UniProtKB-UniRule"/>
</dbReference>
<feature type="binding site" evidence="5">
    <location>
        <position position="125"/>
    </location>
    <ligand>
        <name>Zn(2+)</name>
        <dbReference type="ChEBI" id="CHEBI:29105"/>
        <note>structural</note>
    </ligand>
</feature>
<dbReference type="PANTHER" id="PTHR23359">
    <property type="entry name" value="NUCLEOTIDE KINASE"/>
    <property type="match status" value="1"/>
</dbReference>
<feature type="binding site" evidence="5">
    <location>
        <begin position="128"/>
        <end position="129"/>
    </location>
    <ligand>
        <name>ATP</name>
        <dbReference type="ChEBI" id="CHEBI:30616"/>
    </ligand>
</feature>
<protein>
    <recommendedName>
        <fullName evidence="5 7">Adenylate kinase</fullName>
        <shortName evidence="5">AK</shortName>
        <ecNumber evidence="5 7">2.7.4.3</ecNumber>
    </recommendedName>
    <alternativeName>
        <fullName evidence="5">ATP-AMP transphosphorylase</fullName>
    </alternativeName>
    <alternativeName>
        <fullName evidence="5">ATP:AMP phosphotransferase</fullName>
    </alternativeName>
    <alternativeName>
        <fullName evidence="5">Adenylate monophosphate kinase</fullName>
    </alternativeName>
</protein>
<keyword evidence="5" id="KW-0963">Cytoplasm</keyword>
<dbReference type="UniPathway" id="UPA00588">
    <property type="reaction ID" value="UER00649"/>
</dbReference>
<feature type="domain" description="Adenylate kinase active site lid" evidence="8">
    <location>
        <begin position="119"/>
        <end position="154"/>
    </location>
</feature>
<proteinExistence type="inferred from homology"/>
<keyword evidence="3 5" id="KW-0547">Nucleotide-binding</keyword>
<dbReference type="InterPro" id="IPR027417">
    <property type="entry name" value="P-loop_NTPase"/>
</dbReference>
<comment type="caution">
    <text evidence="9">The sequence shown here is derived from an EMBL/GenBank/DDBJ whole genome shotgun (WGS) entry which is preliminary data.</text>
</comment>
<keyword evidence="1 5" id="KW-0808">Transferase</keyword>
<sequence length="206" mass="23321">MKILLIGPPASGKGTIGERISKDLHIPLISVGSVLRGIPDNHFQKKKISEIMERGELVPQDIVASLLKEEVAKDTAENGFIFDGWGRRKEDLDYFDPNFDKVIYLKVSPETSFQRISARRTCENCEAVYNLTFIPPKISGVCDLCGGKLTKREDESEETTRRRLEIFEEETKETIEYFKNQGKLVEVDGEGTPDEEYTLVKNALGY</sequence>
<feature type="binding site" evidence="5">
    <location>
        <position position="122"/>
    </location>
    <ligand>
        <name>Zn(2+)</name>
        <dbReference type="ChEBI" id="CHEBI:29105"/>
        <note>structural</note>
    </ligand>
</feature>
<reference evidence="9 10" key="1">
    <citation type="journal article" date="2020" name="Biotechnol. Biofuels">
        <title>New insights from the biogas microbiome by comprehensive genome-resolved metagenomics of nearly 1600 species originating from multiple anaerobic digesters.</title>
        <authorList>
            <person name="Campanaro S."/>
            <person name="Treu L."/>
            <person name="Rodriguez-R L.M."/>
            <person name="Kovalovszki A."/>
            <person name="Ziels R.M."/>
            <person name="Maus I."/>
            <person name="Zhu X."/>
            <person name="Kougias P.G."/>
            <person name="Basile A."/>
            <person name="Luo G."/>
            <person name="Schluter A."/>
            <person name="Konstantinidis K.T."/>
            <person name="Angelidaki I."/>
        </authorList>
    </citation>
    <scope>NUCLEOTIDE SEQUENCE [LARGE SCALE GENOMIC DNA]</scope>
    <source>
        <strain evidence="9">AS27yjCOA_202</strain>
    </source>
</reference>
<dbReference type="NCBIfam" id="TIGR01351">
    <property type="entry name" value="adk"/>
    <property type="match status" value="1"/>
</dbReference>
<accession>A0A7X9E6J3</accession>
<feature type="binding site" evidence="5">
    <location>
        <position position="191"/>
    </location>
    <ligand>
        <name>ATP</name>
        <dbReference type="ChEBI" id="CHEBI:30616"/>
    </ligand>
</feature>
<feature type="binding site" evidence="5">
    <location>
        <begin position="10"/>
        <end position="15"/>
    </location>
    <ligand>
        <name>ATP</name>
        <dbReference type="ChEBI" id="CHEBI:30616"/>
    </ligand>
</feature>
<feature type="binding site" evidence="5">
    <location>
        <position position="145"/>
    </location>
    <ligand>
        <name>Zn(2+)</name>
        <dbReference type="ChEBI" id="CHEBI:29105"/>
        <note>structural</note>
    </ligand>
</feature>
<comment type="domain">
    <text evidence="5">Consists of three domains, a large central CORE domain and two small peripheral domains, NMPbind and LID, which undergo movements during catalysis. The LID domain closes over the site of phosphoryl transfer upon ATP binding. Assembling and dissambling the active center during each catalytic cycle provides an effective means to prevent ATP hydrolysis. Some bacteria have evolved a zinc-coordinating structure that stabilizes the LID domain.</text>
</comment>
<dbReference type="AlphaFoldDB" id="A0A7X9E6J3"/>
<dbReference type="HAMAP" id="MF_00235">
    <property type="entry name" value="Adenylate_kinase_Adk"/>
    <property type="match status" value="1"/>
</dbReference>
<dbReference type="SUPFAM" id="SSF57774">
    <property type="entry name" value="Microbial and mitochondrial ADK, insert 'zinc finger' domain"/>
    <property type="match status" value="1"/>
</dbReference>
<evidence type="ECO:0000256" key="2">
    <source>
        <dbReference type="ARBA" id="ARBA00022727"/>
    </source>
</evidence>
<comment type="similarity">
    <text evidence="5 6">Belongs to the adenylate kinase family.</text>
</comment>
<name>A0A7X9E6J3_UNCKA</name>
<feature type="binding site" evidence="5">
    <location>
        <position position="152"/>
    </location>
    <ligand>
        <name>AMP</name>
        <dbReference type="ChEBI" id="CHEBI:456215"/>
    </ligand>
</feature>
<evidence type="ECO:0000313" key="9">
    <source>
        <dbReference type="EMBL" id="NMB91450.1"/>
    </source>
</evidence>
<comment type="caution">
    <text evidence="5">Lacks conserved residue(s) required for the propagation of feature annotation.</text>
</comment>
<evidence type="ECO:0000256" key="5">
    <source>
        <dbReference type="HAMAP-Rule" id="MF_00235"/>
    </source>
</evidence>
<feature type="binding site" evidence="5">
    <location>
        <position position="163"/>
    </location>
    <ligand>
        <name>AMP</name>
        <dbReference type="ChEBI" id="CHEBI:456215"/>
    </ligand>
</feature>
<dbReference type="EC" id="2.7.4.3" evidence="5 7"/>
<keyword evidence="5" id="KW-0862">Zinc</keyword>
<dbReference type="Gene3D" id="3.40.50.300">
    <property type="entry name" value="P-loop containing nucleotide triphosphate hydrolases"/>
    <property type="match status" value="1"/>
</dbReference>
<comment type="catalytic activity">
    <reaction evidence="5 7">
        <text>AMP + ATP = 2 ADP</text>
        <dbReference type="Rhea" id="RHEA:12973"/>
        <dbReference type="ChEBI" id="CHEBI:30616"/>
        <dbReference type="ChEBI" id="CHEBI:456215"/>
        <dbReference type="ChEBI" id="CHEBI:456216"/>
        <dbReference type="EC" id="2.7.4.3"/>
    </reaction>
</comment>
<dbReference type="GO" id="GO:0004017">
    <property type="term" value="F:AMP kinase activity"/>
    <property type="evidence" value="ECO:0007669"/>
    <property type="project" value="UniProtKB-UniRule"/>
</dbReference>
<dbReference type="Pfam" id="PF00406">
    <property type="entry name" value="ADK"/>
    <property type="match status" value="1"/>
</dbReference>
<keyword evidence="5" id="KW-0479">Metal-binding</keyword>
<keyword evidence="5 7" id="KW-0067">ATP-binding</keyword>
<evidence type="ECO:0000259" key="8">
    <source>
        <dbReference type="Pfam" id="PF05191"/>
    </source>
</evidence>
<dbReference type="InterPro" id="IPR006259">
    <property type="entry name" value="Adenyl_kin_sub"/>
</dbReference>
<comment type="pathway">
    <text evidence="5">Purine metabolism; AMP biosynthesis via salvage pathway; AMP from ADP: step 1/1.</text>
</comment>
<comment type="subcellular location">
    <subcellularLocation>
        <location evidence="5 7">Cytoplasm</location>
    </subcellularLocation>
</comment>
<dbReference type="SUPFAM" id="SSF52540">
    <property type="entry name" value="P-loop containing nucleoside triphosphate hydrolases"/>
    <property type="match status" value="1"/>
</dbReference>
<evidence type="ECO:0000256" key="7">
    <source>
        <dbReference type="RuleBase" id="RU003331"/>
    </source>
</evidence>
<feature type="region of interest" description="LID" evidence="5">
    <location>
        <begin position="118"/>
        <end position="155"/>
    </location>
</feature>
<dbReference type="CDD" id="cd01428">
    <property type="entry name" value="ADK"/>
    <property type="match status" value="1"/>
</dbReference>
<keyword evidence="4 5" id="KW-0418">Kinase</keyword>
<dbReference type="Pfam" id="PF05191">
    <property type="entry name" value="ADK_lid"/>
    <property type="match status" value="1"/>
</dbReference>
<dbReference type="GO" id="GO:0008270">
    <property type="term" value="F:zinc ion binding"/>
    <property type="evidence" value="ECO:0007669"/>
    <property type="project" value="UniProtKB-UniRule"/>
</dbReference>
<dbReference type="InterPro" id="IPR000850">
    <property type="entry name" value="Adenylat/UMP-CMP_kin"/>
</dbReference>